<sequence>MAEVIIGTPRSRLEITPEGKFKGYYEVEFFIDDARYTVTLLAKEFTAEAAEAKVRARAAEIIALSGKVIKL</sequence>
<accession>A0A6M3Y002</accession>
<evidence type="ECO:0000313" key="1">
    <source>
        <dbReference type="EMBL" id="QJI03551.1"/>
    </source>
</evidence>
<name>A0A6M3Y002_9ZZZZ</name>
<dbReference type="EMBL" id="MT145098">
    <property type="protein sequence ID" value="QJI03551.1"/>
    <property type="molecule type" value="Genomic_DNA"/>
</dbReference>
<gene>
    <name evidence="1" type="ORF">TM448B04658_0003</name>
</gene>
<dbReference type="AlphaFoldDB" id="A0A6M3Y002"/>
<protein>
    <submittedName>
        <fullName evidence="1">Uncharacterized protein</fullName>
    </submittedName>
</protein>
<reference evidence="1" key="1">
    <citation type="submission" date="2020-03" db="EMBL/GenBank/DDBJ databases">
        <title>The deep terrestrial virosphere.</title>
        <authorList>
            <person name="Holmfeldt K."/>
            <person name="Nilsson E."/>
            <person name="Simone D."/>
            <person name="Lopez-Fernandez M."/>
            <person name="Wu X."/>
            <person name="de Brujin I."/>
            <person name="Lundin D."/>
            <person name="Andersson A."/>
            <person name="Bertilsson S."/>
            <person name="Dopson M."/>
        </authorList>
    </citation>
    <scope>NUCLEOTIDE SEQUENCE</scope>
    <source>
        <strain evidence="1">TM448B04658</strain>
    </source>
</reference>
<organism evidence="1">
    <name type="scientific">viral metagenome</name>
    <dbReference type="NCBI Taxonomy" id="1070528"/>
    <lineage>
        <taxon>unclassified sequences</taxon>
        <taxon>metagenomes</taxon>
        <taxon>organismal metagenomes</taxon>
    </lineage>
</organism>
<proteinExistence type="predicted"/>